<gene>
    <name evidence="2" type="ORF">SAMN02745116_01203</name>
</gene>
<dbReference type="Pfam" id="PF08378">
    <property type="entry name" value="NERD"/>
    <property type="match status" value="1"/>
</dbReference>
<dbReference type="GO" id="GO:0006265">
    <property type="term" value="P:DNA topological change"/>
    <property type="evidence" value="ECO:0007669"/>
    <property type="project" value="InterPro"/>
</dbReference>
<dbReference type="GO" id="GO:0003677">
    <property type="term" value="F:DNA binding"/>
    <property type="evidence" value="ECO:0007669"/>
    <property type="project" value="InterPro"/>
</dbReference>
<dbReference type="SUPFAM" id="SSF57783">
    <property type="entry name" value="Zinc beta-ribbon"/>
    <property type="match status" value="1"/>
</dbReference>
<keyword evidence="2" id="KW-0413">Isomerase</keyword>
<dbReference type="Pfam" id="PF01396">
    <property type="entry name" value="Zn_ribbon_Top1"/>
    <property type="match status" value="1"/>
</dbReference>
<keyword evidence="3" id="KW-1185">Reference proteome</keyword>
<reference evidence="2 3" key="1">
    <citation type="submission" date="2017-02" db="EMBL/GenBank/DDBJ databases">
        <authorList>
            <person name="Peterson S.W."/>
        </authorList>
    </citation>
    <scope>NUCLEOTIDE SEQUENCE [LARGE SCALE GENOMIC DNA]</scope>
    <source>
        <strain evidence="2 3">ATCC BAA-1030</strain>
    </source>
</reference>
<dbReference type="GO" id="GO:0003916">
    <property type="term" value="F:DNA topoisomerase activity"/>
    <property type="evidence" value="ECO:0007669"/>
    <property type="project" value="InterPro"/>
</dbReference>
<organism evidence="2 3">
    <name type="scientific">Pilibacter termitis</name>
    <dbReference type="NCBI Taxonomy" id="263852"/>
    <lineage>
        <taxon>Bacteria</taxon>
        <taxon>Bacillati</taxon>
        <taxon>Bacillota</taxon>
        <taxon>Bacilli</taxon>
        <taxon>Lactobacillales</taxon>
        <taxon>Enterococcaceae</taxon>
        <taxon>Pilibacter</taxon>
    </lineage>
</organism>
<sequence length="244" mass="28974">MTLLESLRYYADYLFHSQEYEKTGDIGEQHLYRELIALFGKKNIFRNLYLEKENGKTTEIDLLAIHSTGIYVFESKNYSGLIIGSTEERQWRQILGKKVYTFYNPILQNNMHIRALQGYLLEKYPNINYYSYIVFSIRCDLTEIETAQERTFVLKREFLKQNLTNILQSQEPILSEKEISTLSLFFKSKERPDETVRVQHNKNIQEALNRCPNCNGRLVVRYNKKTNQTFHGCENFPKCRYTKS</sequence>
<dbReference type="Proteomes" id="UP000190328">
    <property type="component" value="Unassembled WGS sequence"/>
</dbReference>
<dbReference type="PROSITE" id="PS50965">
    <property type="entry name" value="NERD"/>
    <property type="match status" value="1"/>
</dbReference>
<accession>A0A1T4MSJ2</accession>
<evidence type="ECO:0000313" key="2">
    <source>
        <dbReference type="EMBL" id="SJZ70039.1"/>
    </source>
</evidence>
<dbReference type="InterPro" id="IPR013498">
    <property type="entry name" value="Topo_IA_Znf"/>
</dbReference>
<dbReference type="AlphaFoldDB" id="A0A1T4MSJ2"/>
<dbReference type="STRING" id="263852.SAMN02745116_01203"/>
<proteinExistence type="predicted"/>
<dbReference type="InterPro" id="IPR011528">
    <property type="entry name" value="NERD"/>
</dbReference>
<evidence type="ECO:0000313" key="3">
    <source>
        <dbReference type="Proteomes" id="UP000190328"/>
    </source>
</evidence>
<feature type="domain" description="NERD" evidence="1">
    <location>
        <begin position="23"/>
        <end position="139"/>
    </location>
</feature>
<dbReference type="EMBL" id="FUXI01000011">
    <property type="protein sequence ID" value="SJZ70039.1"/>
    <property type="molecule type" value="Genomic_DNA"/>
</dbReference>
<dbReference type="Gene3D" id="3.30.65.10">
    <property type="entry name" value="Bacterial Topoisomerase I, domain 1"/>
    <property type="match status" value="1"/>
</dbReference>
<protein>
    <submittedName>
        <fullName evidence="2">Topoisomerase DNA binding C4 zinc finger</fullName>
    </submittedName>
</protein>
<dbReference type="GO" id="GO:0005694">
    <property type="term" value="C:chromosome"/>
    <property type="evidence" value="ECO:0007669"/>
    <property type="project" value="InterPro"/>
</dbReference>
<name>A0A1T4MSJ2_9ENTE</name>
<evidence type="ECO:0000259" key="1">
    <source>
        <dbReference type="PROSITE" id="PS50965"/>
    </source>
</evidence>